<reference evidence="1" key="1">
    <citation type="submission" date="2017-03" db="EMBL/GenBank/DDBJ databases">
        <title>Chloroplast genome evolution in siphonous green algae.</title>
        <authorList>
            <person name="Cremen M.C."/>
            <person name="Marcelino V.R."/>
            <person name="Verbruggen H."/>
        </authorList>
    </citation>
    <scope>NUCLEOTIDE SEQUENCE</scope>
</reference>
<keyword evidence="1" id="KW-0934">Plastid</keyword>
<organism evidence="1">
    <name type="scientific">Bryopsis sp. HV04063</name>
    <dbReference type="NCBI Taxonomy" id="1979421"/>
    <lineage>
        <taxon>Eukaryota</taxon>
        <taxon>Viridiplantae</taxon>
        <taxon>Chlorophyta</taxon>
        <taxon>core chlorophytes</taxon>
        <taxon>Ulvophyceae</taxon>
        <taxon>TCBD clade</taxon>
        <taxon>Bryopsidales</taxon>
        <taxon>Bryopsidineae</taxon>
        <taxon>Bryopsidaceae</taxon>
        <taxon>Bryopsis</taxon>
    </lineage>
</organism>
<accession>A0A2P0QH48</accession>
<sequence>MYLFLESSETTRETIYIDCLLVYDYKKSNLFFIDWFIGFSEENFSFTKIFRKYSNNLFRFEIHKKDPKILYYIKNKLGFGQIQKINDFWIFIVIKQKYLIDLFYLFRLPFIYTKNFYYFFEWICETKIFQKIKIVGNLNPKQTIIQNKSFWITGYLFAKTHFIVYSISNLTKLNDWKTKIIQKISILEKKNKFILNKLTKILNSNKLLPIIKQPNGYQLQINNFFSFQSLYFYLNTNIPNIKNETLKKIVLIRWWRIFLYQIEKIPLTNKSIKRLKKLIKNINTINNY</sequence>
<evidence type="ECO:0000313" key="1">
    <source>
        <dbReference type="EMBL" id="ARO74097.1"/>
    </source>
</evidence>
<dbReference type="SUPFAM" id="SSF55608">
    <property type="entry name" value="Homing endonucleases"/>
    <property type="match status" value="1"/>
</dbReference>
<keyword evidence="1" id="KW-0150">Chloroplast</keyword>
<proteinExistence type="predicted"/>
<gene>
    <name evidence="1" type="primary">orf288</name>
</gene>
<protein>
    <recommendedName>
        <fullName evidence="2">LAGLIDADG homing endonuclease</fullName>
    </recommendedName>
</protein>
<name>A0A2P0QH48_9CHLO</name>
<dbReference type="Gene3D" id="3.10.28.10">
    <property type="entry name" value="Homing endonucleases"/>
    <property type="match status" value="2"/>
</dbReference>
<dbReference type="RefSeq" id="YP_009472473.1">
    <property type="nucleotide sequence ID" value="NC_037363.1"/>
</dbReference>
<dbReference type="GeneID" id="37277545"/>
<dbReference type="EMBL" id="KY819063">
    <property type="protein sequence ID" value="ARO74097.1"/>
    <property type="molecule type" value="Genomic_DNA"/>
</dbReference>
<dbReference type="AlphaFoldDB" id="A0A2P0QH48"/>
<geneLocation type="chloroplast" evidence="1"/>
<evidence type="ECO:0008006" key="2">
    <source>
        <dbReference type="Google" id="ProtNLM"/>
    </source>
</evidence>
<dbReference type="InterPro" id="IPR027434">
    <property type="entry name" value="Homing_endonucl"/>
</dbReference>